<evidence type="ECO:0008006" key="4">
    <source>
        <dbReference type="Google" id="ProtNLM"/>
    </source>
</evidence>
<accession>A0AAW9SD31</accession>
<comment type="caution">
    <text evidence="2">The sequence shown here is derived from an EMBL/GenBank/DDBJ whole genome shotgun (WGS) entry which is preliminary data.</text>
</comment>
<dbReference type="EMBL" id="JBDNCH010000002">
    <property type="protein sequence ID" value="MEN9062756.1"/>
    <property type="molecule type" value="Genomic_DNA"/>
</dbReference>
<protein>
    <recommendedName>
        <fullName evidence="4">Secreted protein</fullName>
    </recommendedName>
</protein>
<evidence type="ECO:0000313" key="3">
    <source>
        <dbReference type="Proteomes" id="UP001428774"/>
    </source>
</evidence>
<feature type="chain" id="PRO_5043578261" description="Secreted protein" evidence="1">
    <location>
        <begin position="22"/>
        <end position="92"/>
    </location>
</feature>
<dbReference type="AlphaFoldDB" id="A0AAW9SD31"/>
<keyword evidence="3" id="KW-1185">Reference proteome</keyword>
<dbReference type="RefSeq" id="WP_347167690.1">
    <property type="nucleotide sequence ID" value="NZ_JBDNCH010000002.1"/>
</dbReference>
<reference evidence="2 3" key="1">
    <citation type="submission" date="2024-05" db="EMBL/GenBank/DDBJ databases">
        <title>Genome sequence of Ponticoccus litoralis KCCM 90028.</title>
        <authorList>
            <person name="Kim J.M."/>
            <person name="Lee J.K."/>
            <person name="Choi B.J."/>
            <person name="Bayburt H."/>
            <person name="Baek J.H."/>
            <person name="Jeon C.O."/>
        </authorList>
    </citation>
    <scope>NUCLEOTIDE SEQUENCE [LARGE SCALE GENOMIC DNA]</scope>
    <source>
        <strain evidence="2 3">KCCM 90028</strain>
    </source>
</reference>
<evidence type="ECO:0000313" key="2">
    <source>
        <dbReference type="EMBL" id="MEN9062756.1"/>
    </source>
</evidence>
<gene>
    <name evidence="2" type="ORF">ABFB10_18970</name>
</gene>
<name>A0AAW9SD31_9RHOB</name>
<keyword evidence="1" id="KW-0732">Signal</keyword>
<proteinExistence type="predicted"/>
<dbReference type="Proteomes" id="UP001428774">
    <property type="component" value="Unassembled WGS sequence"/>
</dbReference>
<organism evidence="2 3">
    <name type="scientific">Ponticoccus litoralis</name>
    <dbReference type="NCBI Taxonomy" id="422297"/>
    <lineage>
        <taxon>Bacteria</taxon>
        <taxon>Pseudomonadati</taxon>
        <taxon>Pseudomonadota</taxon>
        <taxon>Alphaproteobacteria</taxon>
        <taxon>Rhodobacterales</taxon>
        <taxon>Roseobacteraceae</taxon>
        <taxon>Ponticoccus</taxon>
    </lineage>
</organism>
<evidence type="ECO:0000256" key="1">
    <source>
        <dbReference type="SAM" id="SignalP"/>
    </source>
</evidence>
<sequence length="92" mass="9812">MSLTTLVAAASLGLVSLTATEAETPKTLIFAQAAPFIGTQGYIAPQGDYMTTAQGCTYRRTQAPGYPPRWILVLNPKHIGLPNSPRSCKGMM</sequence>
<feature type="signal peptide" evidence="1">
    <location>
        <begin position="1"/>
        <end position="21"/>
    </location>
</feature>